<protein>
    <submittedName>
        <fullName evidence="1">Uncharacterized protein</fullName>
    </submittedName>
</protein>
<dbReference type="AlphaFoldDB" id="A0A1C7N0B2"/>
<reference evidence="1 2" key="1">
    <citation type="submission" date="2016-03" db="EMBL/GenBank/DDBJ databases">
        <title>Choanephora cucurbitarum.</title>
        <authorList>
            <person name="Min B."/>
            <person name="Park H."/>
            <person name="Park J.-H."/>
            <person name="Shin H.-D."/>
            <person name="Choi I.-G."/>
        </authorList>
    </citation>
    <scope>NUCLEOTIDE SEQUENCE [LARGE SCALE GENOMIC DNA]</scope>
    <source>
        <strain evidence="1 2">KUS-F28377</strain>
    </source>
</reference>
<dbReference type="InParanoid" id="A0A1C7N0B2"/>
<keyword evidence="2" id="KW-1185">Reference proteome</keyword>
<accession>A0A1C7N0B2</accession>
<feature type="non-terminal residue" evidence="1">
    <location>
        <position position="1"/>
    </location>
</feature>
<gene>
    <name evidence="1" type="ORF">A0J61_09873</name>
</gene>
<feature type="non-terminal residue" evidence="1">
    <location>
        <position position="97"/>
    </location>
</feature>
<proteinExistence type="predicted"/>
<name>A0A1C7N0B2_9FUNG</name>
<dbReference type="EMBL" id="LUGH01000960">
    <property type="protein sequence ID" value="OBZ82079.1"/>
    <property type="molecule type" value="Genomic_DNA"/>
</dbReference>
<organism evidence="1 2">
    <name type="scientific">Choanephora cucurbitarum</name>
    <dbReference type="NCBI Taxonomy" id="101091"/>
    <lineage>
        <taxon>Eukaryota</taxon>
        <taxon>Fungi</taxon>
        <taxon>Fungi incertae sedis</taxon>
        <taxon>Mucoromycota</taxon>
        <taxon>Mucoromycotina</taxon>
        <taxon>Mucoromycetes</taxon>
        <taxon>Mucorales</taxon>
        <taxon>Mucorineae</taxon>
        <taxon>Choanephoraceae</taxon>
        <taxon>Choanephoroideae</taxon>
        <taxon>Choanephora</taxon>
    </lineage>
</organism>
<evidence type="ECO:0000313" key="2">
    <source>
        <dbReference type="Proteomes" id="UP000093000"/>
    </source>
</evidence>
<sequence length="97" mass="11396">LSCLSKQDKSRIRHLKATVNKPVKPSRSNSGNNIYNFTSVNLSNVSTTNESKKRKIDFTNDDQSWPINSQEDIWEAWKQYLETQWPWIMVSTQLQKH</sequence>
<evidence type="ECO:0000313" key="1">
    <source>
        <dbReference type="EMBL" id="OBZ82079.1"/>
    </source>
</evidence>
<comment type="caution">
    <text evidence="1">The sequence shown here is derived from an EMBL/GenBank/DDBJ whole genome shotgun (WGS) entry which is preliminary data.</text>
</comment>
<dbReference type="Proteomes" id="UP000093000">
    <property type="component" value="Unassembled WGS sequence"/>
</dbReference>